<keyword evidence="3" id="KW-1185">Reference proteome</keyword>
<name>A0AAD5FXC6_9ASCO</name>
<dbReference type="PANTHER" id="PTHR43194:SF2">
    <property type="entry name" value="PEROXISOMAL MEMBRANE PROTEIN LPX1"/>
    <property type="match status" value="1"/>
</dbReference>
<gene>
    <name evidence="2" type="ORF">KGF57_004176</name>
</gene>
<dbReference type="SUPFAM" id="SSF53474">
    <property type="entry name" value="alpha/beta-Hydrolases"/>
    <property type="match status" value="1"/>
</dbReference>
<dbReference type="InterPro" id="IPR050228">
    <property type="entry name" value="Carboxylesterase_BioH"/>
</dbReference>
<evidence type="ECO:0000313" key="3">
    <source>
        <dbReference type="Proteomes" id="UP001204833"/>
    </source>
</evidence>
<dbReference type="RefSeq" id="XP_051607353.1">
    <property type="nucleotide sequence ID" value="XM_051753657.1"/>
</dbReference>
<proteinExistence type="predicted"/>
<organism evidence="2 3">
    <name type="scientific">Candida theae</name>
    <dbReference type="NCBI Taxonomy" id="1198502"/>
    <lineage>
        <taxon>Eukaryota</taxon>
        <taxon>Fungi</taxon>
        <taxon>Dikarya</taxon>
        <taxon>Ascomycota</taxon>
        <taxon>Saccharomycotina</taxon>
        <taxon>Pichiomycetes</taxon>
        <taxon>Debaryomycetaceae</taxon>
        <taxon>Candida/Lodderomyces clade</taxon>
        <taxon>Candida</taxon>
    </lineage>
</organism>
<evidence type="ECO:0000259" key="1">
    <source>
        <dbReference type="Pfam" id="PF12697"/>
    </source>
</evidence>
<feature type="domain" description="AB hydrolase-1" evidence="1">
    <location>
        <begin position="54"/>
        <end position="331"/>
    </location>
</feature>
<evidence type="ECO:0000313" key="2">
    <source>
        <dbReference type="EMBL" id="KAI5952149.1"/>
    </source>
</evidence>
<dbReference type="AlphaFoldDB" id="A0AAD5FXC6"/>
<dbReference type="Pfam" id="PF12697">
    <property type="entry name" value="Abhydrolase_6"/>
    <property type="match status" value="1"/>
</dbReference>
<dbReference type="InterPro" id="IPR000073">
    <property type="entry name" value="AB_hydrolase_1"/>
</dbReference>
<dbReference type="InterPro" id="IPR029058">
    <property type="entry name" value="AB_hydrolase_fold"/>
</dbReference>
<accession>A0AAD5FXC6</accession>
<dbReference type="Proteomes" id="UP001204833">
    <property type="component" value="Unassembled WGS sequence"/>
</dbReference>
<sequence>MSFTLEKKQTRAHPNRANGSTLIAKDAEELTIVYNKFKSNRSSPRTESQIPLNLVFTHGNGFNKSVWTYIIKQLYKSSQSHQVPWHLDTVLAIDAIGHGDSNLANQGKLGCVYMWDDGSRDVLDVIKHERETTGDMQNNFEGRTIAVGHSMGGYIALYASYLEPTFFDAVVAIDPVIYRTDVSEERYFNSLKKLSRLMKDTFNTEQEARDYFEIHSFTKNFQSDVLQDYITDEIYETKTEDGKVVYKFKCSSLNQLVAYLSRNVCAAKGMLALPSISVPIFHVVGAADIHNMREAVPWIRKAIRPDMLAGAINIEGGRHLVNSEQPDDVIKVIAEALTKRNREFNRERSNIPEIALNGEKKALFEQQRRHVLNFEMDKVYGYDTGAKYTPFDLYSKSSSSKL</sequence>
<reference evidence="2 3" key="1">
    <citation type="journal article" date="2022" name="DNA Res.">
        <title>Genome analysis of five recently described species of the CUG-Ser clade uncovers Candida theae as a new hybrid lineage with pathogenic potential in the Candida parapsilosis species complex.</title>
        <authorList>
            <person name="Mixao V."/>
            <person name="Del Olmo V."/>
            <person name="Hegedusova E."/>
            <person name="Saus E."/>
            <person name="Pryszcz L."/>
            <person name="Cillingova A."/>
            <person name="Nosek J."/>
            <person name="Gabaldon T."/>
        </authorList>
    </citation>
    <scope>NUCLEOTIDE SEQUENCE [LARGE SCALE GENOMIC DNA]</scope>
    <source>
        <strain evidence="2 3">CBS 12239</strain>
    </source>
</reference>
<protein>
    <recommendedName>
        <fullName evidence="1">AB hydrolase-1 domain-containing protein</fullName>
    </recommendedName>
</protein>
<dbReference type="GeneID" id="76152220"/>
<comment type="caution">
    <text evidence="2">The sequence shown here is derived from an EMBL/GenBank/DDBJ whole genome shotgun (WGS) entry which is preliminary data.</text>
</comment>
<dbReference type="PANTHER" id="PTHR43194">
    <property type="entry name" value="HYDROLASE ALPHA/BETA FOLD FAMILY"/>
    <property type="match status" value="1"/>
</dbReference>
<dbReference type="EMBL" id="JAIHNG010000149">
    <property type="protein sequence ID" value="KAI5952149.1"/>
    <property type="molecule type" value="Genomic_DNA"/>
</dbReference>
<dbReference type="Gene3D" id="3.40.50.1820">
    <property type="entry name" value="alpha/beta hydrolase"/>
    <property type="match status" value="1"/>
</dbReference>